<accession>A0A183C170</accession>
<feature type="compositionally biased region" description="Basic residues" evidence="6">
    <location>
        <begin position="293"/>
        <end position="310"/>
    </location>
</feature>
<feature type="domain" description="Bromo" evidence="8">
    <location>
        <begin position="1002"/>
        <end position="1064"/>
    </location>
</feature>
<dbReference type="InterPro" id="IPR045199">
    <property type="entry name" value="ATAD2-like"/>
</dbReference>
<dbReference type="SMART" id="SM00382">
    <property type="entry name" value="AAA"/>
    <property type="match status" value="1"/>
</dbReference>
<dbReference type="AlphaFoldDB" id="A0A183C170"/>
<dbReference type="PRINTS" id="PR00503">
    <property type="entry name" value="BROMODOMAIN"/>
</dbReference>
<keyword evidence="4 5" id="KW-0103">Bromodomain</keyword>
<evidence type="ECO:0000256" key="3">
    <source>
        <dbReference type="ARBA" id="ARBA00022840"/>
    </source>
</evidence>
<comment type="similarity">
    <text evidence="1">Belongs to the AAA ATPase family.</text>
</comment>
<feature type="transmembrane region" description="Helical" evidence="7">
    <location>
        <begin position="68"/>
        <end position="87"/>
    </location>
</feature>
<dbReference type="WBParaSite" id="GPLIN_000661300">
    <property type="protein sequence ID" value="GPLIN_000661300"/>
    <property type="gene ID" value="GPLIN_000661300"/>
</dbReference>
<dbReference type="FunFam" id="3.40.50.300:FF:000061">
    <property type="entry name" value="ATPase family, AAA domain-containing 2"/>
    <property type="match status" value="1"/>
</dbReference>
<dbReference type="Pfam" id="PF03083">
    <property type="entry name" value="MtN3_slv"/>
    <property type="match status" value="1"/>
</dbReference>
<dbReference type="GO" id="GO:0005524">
    <property type="term" value="F:ATP binding"/>
    <property type="evidence" value="ECO:0007669"/>
    <property type="project" value="UniProtKB-KW"/>
</dbReference>
<feature type="transmembrane region" description="Helical" evidence="7">
    <location>
        <begin position="93"/>
        <end position="113"/>
    </location>
</feature>
<feature type="region of interest" description="Disordered" evidence="6">
    <location>
        <begin position="192"/>
        <end position="310"/>
    </location>
</feature>
<name>A0A183C170_GLOPA</name>
<keyword evidence="7" id="KW-0472">Membrane</keyword>
<evidence type="ECO:0000256" key="4">
    <source>
        <dbReference type="ARBA" id="ARBA00023117"/>
    </source>
</evidence>
<dbReference type="GO" id="GO:0045815">
    <property type="term" value="P:transcription initiation-coupled chromatin remodeling"/>
    <property type="evidence" value="ECO:0007669"/>
    <property type="project" value="TreeGrafter"/>
</dbReference>
<feature type="compositionally biased region" description="Low complexity" evidence="6">
    <location>
        <begin position="372"/>
        <end position="381"/>
    </location>
</feature>
<dbReference type="InterPro" id="IPR003960">
    <property type="entry name" value="ATPase_AAA_CS"/>
</dbReference>
<dbReference type="InterPro" id="IPR001487">
    <property type="entry name" value="Bromodomain"/>
</dbReference>
<evidence type="ECO:0000313" key="10">
    <source>
        <dbReference type="WBParaSite" id="GPLIN_000661300"/>
    </source>
</evidence>
<keyword evidence="3" id="KW-0067">ATP-binding</keyword>
<reference evidence="10" key="3">
    <citation type="submission" date="2016-06" db="UniProtKB">
        <authorList>
            <consortium name="WormBaseParasite"/>
        </authorList>
    </citation>
    <scope>IDENTIFICATION</scope>
</reference>
<dbReference type="Pfam" id="PF17862">
    <property type="entry name" value="AAA_lid_3"/>
    <property type="match status" value="1"/>
</dbReference>
<proteinExistence type="inferred from homology"/>
<dbReference type="Gene3D" id="1.20.1280.290">
    <property type="match status" value="1"/>
</dbReference>
<dbReference type="GO" id="GO:0006337">
    <property type="term" value="P:nucleosome disassembly"/>
    <property type="evidence" value="ECO:0007669"/>
    <property type="project" value="TreeGrafter"/>
</dbReference>
<dbReference type="Gene3D" id="1.10.8.60">
    <property type="match status" value="1"/>
</dbReference>
<dbReference type="PROSITE" id="PS50014">
    <property type="entry name" value="BROMODOMAIN_2"/>
    <property type="match status" value="1"/>
</dbReference>
<evidence type="ECO:0000256" key="7">
    <source>
        <dbReference type="SAM" id="Phobius"/>
    </source>
</evidence>
<dbReference type="SUPFAM" id="SSF52540">
    <property type="entry name" value="P-loop containing nucleoside triphosphate hydrolases"/>
    <property type="match status" value="1"/>
</dbReference>
<dbReference type="InterPro" id="IPR003959">
    <property type="entry name" value="ATPase_AAA_core"/>
</dbReference>
<dbReference type="SMART" id="SM00297">
    <property type="entry name" value="BROMO"/>
    <property type="match status" value="1"/>
</dbReference>
<organism evidence="9 10">
    <name type="scientific">Globodera pallida</name>
    <name type="common">Potato cyst nematode worm</name>
    <name type="synonym">Heterodera pallida</name>
    <dbReference type="NCBI Taxonomy" id="36090"/>
    <lineage>
        <taxon>Eukaryota</taxon>
        <taxon>Metazoa</taxon>
        <taxon>Ecdysozoa</taxon>
        <taxon>Nematoda</taxon>
        <taxon>Chromadorea</taxon>
        <taxon>Rhabditida</taxon>
        <taxon>Tylenchina</taxon>
        <taxon>Tylenchomorpha</taxon>
        <taxon>Tylenchoidea</taxon>
        <taxon>Heteroderidae</taxon>
        <taxon>Heteroderinae</taxon>
        <taxon>Globodera</taxon>
    </lineage>
</organism>
<keyword evidence="7" id="KW-1133">Transmembrane helix</keyword>
<dbReference type="GO" id="GO:0042393">
    <property type="term" value="F:histone binding"/>
    <property type="evidence" value="ECO:0007669"/>
    <property type="project" value="TreeGrafter"/>
</dbReference>
<dbReference type="Pfam" id="PF00439">
    <property type="entry name" value="Bromodomain"/>
    <property type="match status" value="1"/>
</dbReference>
<dbReference type="InterPro" id="IPR027417">
    <property type="entry name" value="P-loop_NTPase"/>
</dbReference>
<keyword evidence="9" id="KW-1185">Reference proteome</keyword>
<dbReference type="SUPFAM" id="SSF47370">
    <property type="entry name" value="Bromodomain"/>
    <property type="match status" value="1"/>
</dbReference>
<evidence type="ECO:0000259" key="8">
    <source>
        <dbReference type="PROSITE" id="PS50014"/>
    </source>
</evidence>
<evidence type="ECO:0000313" key="9">
    <source>
        <dbReference type="Proteomes" id="UP000050741"/>
    </source>
</evidence>
<reference evidence="9" key="1">
    <citation type="submission" date="2013-12" db="EMBL/GenBank/DDBJ databases">
        <authorList>
            <person name="Aslett M."/>
        </authorList>
    </citation>
    <scope>NUCLEOTIDE SEQUENCE [LARGE SCALE GENOMIC DNA]</scope>
    <source>
        <strain evidence="9">Lindley</strain>
    </source>
</reference>
<reference evidence="9" key="2">
    <citation type="submission" date="2014-05" db="EMBL/GenBank/DDBJ databases">
        <title>The genome and life-stage specific transcriptomes of Globodera pallida elucidate key aspects of plant parasitism by a cyst nematode.</title>
        <authorList>
            <person name="Cotton J.A."/>
            <person name="Lilley C.J."/>
            <person name="Jones L.M."/>
            <person name="Kikuchi T."/>
            <person name="Reid A.J."/>
            <person name="Thorpe P."/>
            <person name="Tsai I.J."/>
            <person name="Beasley H."/>
            <person name="Blok V."/>
            <person name="Cock P.J.A."/>
            <person name="Van den Akker S.E."/>
            <person name="Holroyd N."/>
            <person name="Hunt M."/>
            <person name="Mantelin S."/>
            <person name="Naghra H."/>
            <person name="Pain A."/>
            <person name="Palomares-Rius J.E."/>
            <person name="Zarowiecki M."/>
            <person name="Berriman M."/>
            <person name="Jones J.T."/>
            <person name="Urwin P.E."/>
        </authorList>
    </citation>
    <scope>NUCLEOTIDE SEQUENCE [LARGE SCALE GENOMIC DNA]</scope>
    <source>
        <strain evidence="9">Lindley</strain>
    </source>
</reference>
<dbReference type="PANTHER" id="PTHR23069:SF0">
    <property type="entry name" value="TAT-BINDING HOMOLOG 7"/>
    <property type="match status" value="1"/>
</dbReference>
<dbReference type="Gene3D" id="3.40.50.300">
    <property type="entry name" value="P-loop containing nucleotide triphosphate hydrolases"/>
    <property type="match status" value="1"/>
</dbReference>
<feature type="region of interest" description="Disordered" evidence="6">
    <location>
        <begin position="1104"/>
        <end position="1158"/>
    </location>
</feature>
<feature type="compositionally biased region" description="Basic and acidic residues" evidence="6">
    <location>
        <begin position="192"/>
        <end position="204"/>
    </location>
</feature>
<dbReference type="Pfam" id="PF00004">
    <property type="entry name" value="AAA"/>
    <property type="match status" value="1"/>
</dbReference>
<evidence type="ECO:0000256" key="5">
    <source>
        <dbReference type="PROSITE-ProRule" id="PRU00035"/>
    </source>
</evidence>
<feature type="compositionally biased region" description="Acidic residues" evidence="6">
    <location>
        <begin position="271"/>
        <end position="286"/>
    </location>
</feature>
<dbReference type="InterPro" id="IPR003593">
    <property type="entry name" value="AAA+_ATPase"/>
</dbReference>
<dbReference type="PROSITE" id="PS00633">
    <property type="entry name" value="BROMODOMAIN_1"/>
    <property type="match status" value="1"/>
</dbReference>
<feature type="region of interest" description="Disordered" evidence="6">
    <location>
        <begin position="359"/>
        <end position="389"/>
    </location>
</feature>
<dbReference type="InterPro" id="IPR041569">
    <property type="entry name" value="AAA_lid_3"/>
</dbReference>
<dbReference type="Gene3D" id="1.20.920.10">
    <property type="entry name" value="Bromodomain-like"/>
    <property type="match status" value="1"/>
</dbReference>
<dbReference type="InterPro" id="IPR018359">
    <property type="entry name" value="Bromodomain_CS"/>
</dbReference>
<dbReference type="PANTHER" id="PTHR23069">
    <property type="entry name" value="AAA DOMAIN-CONTAINING"/>
    <property type="match status" value="1"/>
</dbReference>
<keyword evidence="7" id="KW-0812">Transmembrane</keyword>
<evidence type="ECO:0000256" key="6">
    <source>
        <dbReference type="SAM" id="MobiDB-lite"/>
    </source>
</evidence>
<dbReference type="GO" id="GO:0016020">
    <property type="term" value="C:membrane"/>
    <property type="evidence" value="ECO:0007669"/>
    <property type="project" value="InterPro"/>
</dbReference>
<dbReference type="PROSITE" id="PS00674">
    <property type="entry name" value="AAA"/>
    <property type="match status" value="1"/>
</dbReference>
<dbReference type="Proteomes" id="UP000050741">
    <property type="component" value="Unassembled WGS sequence"/>
</dbReference>
<feature type="compositionally biased region" description="Basic and acidic residues" evidence="6">
    <location>
        <begin position="1112"/>
        <end position="1129"/>
    </location>
</feature>
<feature type="compositionally biased region" description="Basic and acidic residues" evidence="6">
    <location>
        <begin position="238"/>
        <end position="268"/>
    </location>
</feature>
<dbReference type="InterPro" id="IPR036427">
    <property type="entry name" value="Bromodomain-like_sf"/>
</dbReference>
<dbReference type="GO" id="GO:0003682">
    <property type="term" value="F:chromatin binding"/>
    <property type="evidence" value="ECO:0007669"/>
    <property type="project" value="TreeGrafter"/>
</dbReference>
<dbReference type="GO" id="GO:0005634">
    <property type="term" value="C:nucleus"/>
    <property type="evidence" value="ECO:0007669"/>
    <property type="project" value="TreeGrafter"/>
</dbReference>
<dbReference type="GO" id="GO:0016887">
    <property type="term" value="F:ATP hydrolysis activity"/>
    <property type="evidence" value="ECO:0007669"/>
    <property type="project" value="InterPro"/>
</dbReference>
<dbReference type="InterPro" id="IPR004316">
    <property type="entry name" value="SWEET_rpt"/>
</dbReference>
<sequence length="1224" mass="139603">MFAESDGGILLRWETLSPSVLIASYTENLAWSLFLTSTAIHAVLLITSPLQAVYKWHRRQSSDSDTPLPYICAIIGSLLWLRYSIFIYDWKLILLQSYAVLMQTFFVFAMLFYRSKKRARACIEEDNTPVSAGNVTYEIIDERPKRKAGSYNRNHKELSYTFRHNDERHWNREEMKSNTTYALRSCNKLARKESPMKLRIESPTRRSRRTESLTPEKCFRSLSQESRKGNIHGRGGKRRETDEKNNEEAMGDGEKEEQQPRPDEEKGSEQSSEEAEVVEEEEEDSEELNRARYSLRRNRPQFSKTKQHRRPIRSCRLGIGSIHFVSGVRRKYKKNFDAAVIQRLPSNPVLDGRKLTKYAKSRHRRRLDRCTSSSSSSSSSSTDGAMHSMRKDLENEAKFERRTFKSLLKGRQELMPINLSEKDIQMNMAQIAREKLRQTNSKSSCADIDPMQIELGNGFEQVGGLAQHIQSLKEIVLFPMLYPHIYERFNIQPPKGVLFYGAPGTGKTLVARALAQECGRSGAGKIAFFMRKGADCLSKWVGESERQLRLLFDQAFRMRPSIIFFDEIDGLAPVRSSRQDQIHSSIVSTLLALMDGLDSRGEVVVIGATNRLDSIDPALRRPGRFDRELSFDLPDANARCVILGIHTKQWGESRPDEALLRWLAEHTFGYCGADIKALCTESVLVAVRERFPHMYISSEKLELDPTIIRVNKSHFSYALKLIKPIHCFLGSSIYSQMPGHCCRIAFIDPLVEKLFSERIPSGYLNKLNVENLYETELERVVMALKVRPRVPNGRLGQTTHFLPVLVNRLDHLPVFCLSTETIFAGPGTPEEHISQTIGKALRTADQQGSAQALVLLPDLDLLETILPIGTWKLLVSSLGAFSGFLSVLLLGSVQQHYENCSEDIKRLFCSPNSLVEIFRPNRMAIETYFDAILADARKQPTQFNPQSYPTPPKAKIEAVVRKFTAAECKEFATNLQQMLRQFRIFLRDLLRHLIREQRFKHFHLPVDKKDAEDYYEIIKQPMCLSQMMFNIDVGRYPSKNAFMEDIQLIRNNAIEYNPDTDMDSKQIRHAANALIDMAEALFSMEMDDDFPNKIEEARKLVEESMEFEAASGEERGGRKGEEVRGKDMPTMEEGTEGSGQSEQNERDGGKSTEQSPPPIFVLDIEGLRSVVLKATDKARICSWGVPQIECLGAELCQIVDQYSGEWDRSELSGKMTLCVDSFQL</sequence>
<evidence type="ECO:0000256" key="2">
    <source>
        <dbReference type="ARBA" id="ARBA00022741"/>
    </source>
</evidence>
<feature type="transmembrane region" description="Helical" evidence="7">
    <location>
        <begin position="29"/>
        <end position="47"/>
    </location>
</feature>
<keyword evidence="2" id="KW-0547">Nucleotide-binding</keyword>
<evidence type="ECO:0000256" key="1">
    <source>
        <dbReference type="ARBA" id="ARBA00006914"/>
    </source>
</evidence>
<protein>
    <submittedName>
        <fullName evidence="10">Sugar transporter SWEET1</fullName>
    </submittedName>
</protein>
<dbReference type="GO" id="GO:0006334">
    <property type="term" value="P:nucleosome assembly"/>
    <property type="evidence" value="ECO:0007669"/>
    <property type="project" value="TreeGrafter"/>
</dbReference>